<keyword evidence="2" id="KW-0597">Phosphoprotein</keyword>
<dbReference type="Pfam" id="PF00196">
    <property type="entry name" value="GerE"/>
    <property type="match status" value="1"/>
</dbReference>
<dbReference type="InterPro" id="IPR001789">
    <property type="entry name" value="Sig_transdc_resp-reg_receiver"/>
</dbReference>
<dbReference type="InterPro" id="IPR039420">
    <property type="entry name" value="WalR-like"/>
</dbReference>
<name>A0ABS6W927_9BIFI</name>
<dbReference type="EMBL" id="JAHBBD010000008">
    <property type="protein sequence ID" value="MBW3082685.1"/>
    <property type="molecule type" value="Genomic_DNA"/>
</dbReference>
<proteinExistence type="predicted"/>
<keyword evidence="6" id="KW-1185">Reference proteome</keyword>
<evidence type="ECO:0000259" key="3">
    <source>
        <dbReference type="PROSITE" id="PS50043"/>
    </source>
</evidence>
<keyword evidence="1" id="KW-0238">DNA-binding</keyword>
<comment type="caution">
    <text evidence="5">The sequence shown here is derived from an EMBL/GenBank/DDBJ whole genome shotgun (WGS) entry which is preliminary data.</text>
</comment>
<organism evidence="5 6">
    <name type="scientific">Bifidobacterium phasiani</name>
    <dbReference type="NCBI Taxonomy" id="2834431"/>
    <lineage>
        <taxon>Bacteria</taxon>
        <taxon>Bacillati</taxon>
        <taxon>Actinomycetota</taxon>
        <taxon>Actinomycetes</taxon>
        <taxon>Bifidobacteriales</taxon>
        <taxon>Bifidobacteriaceae</taxon>
        <taxon>Bifidobacterium</taxon>
    </lineage>
</organism>
<feature type="modified residue" description="4-aspartylphosphate" evidence="2">
    <location>
        <position position="64"/>
    </location>
</feature>
<feature type="domain" description="HTH luxR-type" evidence="3">
    <location>
        <begin position="164"/>
        <end position="229"/>
    </location>
</feature>
<evidence type="ECO:0000259" key="4">
    <source>
        <dbReference type="PROSITE" id="PS50110"/>
    </source>
</evidence>
<evidence type="ECO:0000256" key="1">
    <source>
        <dbReference type="ARBA" id="ARBA00023125"/>
    </source>
</evidence>
<feature type="domain" description="Response regulatory" evidence="4">
    <location>
        <begin position="10"/>
        <end position="129"/>
    </location>
</feature>
<dbReference type="CDD" id="cd06170">
    <property type="entry name" value="LuxR_C_like"/>
    <property type="match status" value="1"/>
</dbReference>
<dbReference type="PROSITE" id="PS50043">
    <property type="entry name" value="HTH_LUXR_2"/>
    <property type="match status" value="1"/>
</dbReference>
<dbReference type="Proteomes" id="UP000812844">
    <property type="component" value="Unassembled WGS sequence"/>
</dbReference>
<dbReference type="InterPro" id="IPR000792">
    <property type="entry name" value="Tscrpt_reg_LuxR_C"/>
</dbReference>
<reference evidence="5 6" key="1">
    <citation type="submission" date="2021-05" db="EMBL/GenBank/DDBJ databases">
        <title>Phylogenetic classification of ten novel species belonging to the genus Bifidobacterium comprising B. colchicus sp. nov., B. abeli sp. nov., B. bicoloris sp. nov., B. guerezis sp. nov., B. rosaliae sp. nov., B. santillanensis sp. nov., B. argentati sp. nov., B. amazzoni sp. nov., B. pluviali sp. nov., and B. pinnaculum sp. nov.</title>
        <authorList>
            <person name="Lugli G.A."/>
            <person name="Ruiz Garcia L."/>
            <person name="Margolles A."/>
            <person name="Ventura M."/>
        </authorList>
    </citation>
    <scope>NUCLEOTIDE SEQUENCE [LARGE SCALE GENOMIC DNA]</scope>
    <source>
        <strain evidence="5 6">6T3</strain>
    </source>
</reference>
<protein>
    <submittedName>
        <fullName evidence="5">Response regulator transcription factor</fullName>
    </submittedName>
</protein>
<dbReference type="PANTHER" id="PTHR43214">
    <property type="entry name" value="TWO-COMPONENT RESPONSE REGULATOR"/>
    <property type="match status" value="1"/>
</dbReference>
<dbReference type="PROSITE" id="PS00622">
    <property type="entry name" value="HTH_LUXR_1"/>
    <property type="match status" value="1"/>
</dbReference>
<dbReference type="SMART" id="SM00421">
    <property type="entry name" value="HTH_LUXR"/>
    <property type="match status" value="1"/>
</dbReference>
<dbReference type="Pfam" id="PF00072">
    <property type="entry name" value="Response_reg"/>
    <property type="match status" value="1"/>
</dbReference>
<dbReference type="SMART" id="SM00448">
    <property type="entry name" value="REC"/>
    <property type="match status" value="1"/>
</dbReference>
<evidence type="ECO:0000256" key="2">
    <source>
        <dbReference type="PROSITE-ProRule" id="PRU00169"/>
    </source>
</evidence>
<gene>
    <name evidence="5" type="ORF">KIH73_04705</name>
</gene>
<evidence type="ECO:0000313" key="6">
    <source>
        <dbReference type="Proteomes" id="UP000812844"/>
    </source>
</evidence>
<accession>A0ABS6W927</accession>
<dbReference type="RefSeq" id="WP_219081094.1">
    <property type="nucleotide sequence ID" value="NZ_JAHBBD010000008.1"/>
</dbReference>
<sequence>MGEAAGGTIRLAVVDNDPYSLRGLTAVIGRMRECTVLWRTELGTDALRRCMDPKTASLDVMIVDMSLDDISGIEVCRRVRRRCPGIGLVGVTAYSPERFLSDAAACGMQTLIEKRHVFERLPQAIRLAAQGRAMQTDAAEGYGIRFPDVDGCVGQDVRTAGFEAEDIPQRLSSREMQTMRCYAQGCSTDEVAANLGVNATTVYSYQKRALNKLHARTLPQAVCMLAKKGLL</sequence>
<evidence type="ECO:0000313" key="5">
    <source>
        <dbReference type="EMBL" id="MBW3082685.1"/>
    </source>
</evidence>
<dbReference type="PROSITE" id="PS50110">
    <property type="entry name" value="RESPONSE_REGULATORY"/>
    <property type="match status" value="1"/>
</dbReference>